<evidence type="ECO:0000256" key="8">
    <source>
        <dbReference type="ARBA" id="ARBA00048679"/>
    </source>
</evidence>
<evidence type="ECO:0000256" key="7">
    <source>
        <dbReference type="ARBA" id="ARBA00047899"/>
    </source>
</evidence>
<comment type="catalytic activity">
    <reaction evidence="7">
        <text>L-threonyl-[protein] + ATP = O-phospho-L-threonyl-[protein] + ADP + H(+)</text>
        <dbReference type="Rhea" id="RHEA:46608"/>
        <dbReference type="Rhea" id="RHEA-COMP:11060"/>
        <dbReference type="Rhea" id="RHEA-COMP:11605"/>
        <dbReference type="ChEBI" id="CHEBI:15378"/>
        <dbReference type="ChEBI" id="CHEBI:30013"/>
        <dbReference type="ChEBI" id="CHEBI:30616"/>
        <dbReference type="ChEBI" id="CHEBI:61977"/>
        <dbReference type="ChEBI" id="CHEBI:456216"/>
        <dbReference type="EC" id="2.7.11.1"/>
    </reaction>
</comment>
<dbReference type="InterPro" id="IPR017441">
    <property type="entry name" value="Protein_kinase_ATP_BS"/>
</dbReference>
<evidence type="ECO:0000256" key="3">
    <source>
        <dbReference type="ARBA" id="ARBA00022679"/>
    </source>
</evidence>
<evidence type="ECO:0000313" key="13">
    <source>
        <dbReference type="Proteomes" id="UP000886885"/>
    </source>
</evidence>
<keyword evidence="4 9" id="KW-0547">Nucleotide-binding</keyword>
<dbReference type="OrthoDB" id="193931at2759"/>
<dbReference type="GO" id="GO:0006970">
    <property type="term" value="P:response to osmotic stress"/>
    <property type="evidence" value="ECO:0007669"/>
    <property type="project" value="UniProtKB-ARBA"/>
</dbReference>
<dbReference type="AlphaFoldDB" id="A0A8X8D1B3"/>
<feature type="binding site" evidence="9">
    <location>
        <position position="52"/>
    </location>
    <ligand>
        <name>ATP</name>
        <dbReference type="ChEBI" id="CHEBI:30616"/>
    </ligand>
</feature>
<sequence>MDRSAMTVGPGMDMPIMHDSDRYDLVKDIGSGNFGVARLMRDKVTKELVAVKYIERGDKIDENVQREIINHRSLRHPNIVRFKEVILTPTHLAIVMEYAAGGELFERICKSGRFSEDEARFFFQQLISGVSYCHAMQVCHRDLKLENTLLDDSPAPRLKICDFGYSKSSVLHSQPKSTVGTPAYIAPEVLLRQEYDGKGLKVLTDESGKHIRPLVIAGNSEPMLSNSFVLNSDLLGQNMEQIEVFSCLSSLLLSKYHKSRTSDHAIGLLKWFWSIVLKVADVWSCGVTLYVMLVGSYPFEDPAEPKDFRKTIQRVINVQYSIPDSILITPECCHLISRIFDADPATRITIPEIRNHEWFLKNLPADLMDEKTMGSQFEEPDQPMQSVDAIMQIVSEATVPAVGAHGLNRCMMDNLDMDDDMGDLDSESELDIDSSGEIVYAM</sequence>
<dbReference type="PROSITE" id="PS00107">
    <property type="entry name" value="PROTEIN_KINASE_ATP"/>
    <property type="match status" value="1"/>
</dbReference>
<dbReference type="FunFam" id="3.30.200.20:FF:000045">
    <property type="entry name" value="Serine/threonine-protein kinase SRK2E"/>
    <property type="match status" value="1"/>
</dbReference>
<protein>
    <recommendedName>
        <fullName evidence="1">non-specific serine/threonine protein kinase</fullName>
        <ecNumber evidence="1">2.7.11.1</ecNumber>
    </recommendedName>
</protein>
<evidence type="ECO:0000256" key="10">
    <source>
        <dbReference type="RuleBase" id="RU000304"/>
    </source>
</evidence>
<evidence type="ECO:0000259" key="11">
    <source>
        <dbReference type="PROSITE" id="PS50011"/>
    </source>
</evidence>
<reference evidence="12" key="1">
    <citation type="journal article" date="2020" name="bioRxiv">
        <title>Hybrid origin of Populus tomentosa Carr. identified through genome sequencing and phylogenomic analysis.</title>
        <authorList>
            <person name="An X."/>
            <person name="Gao K."/>
            <person name="Chen Z."/>
            <person name="Li J."/>
            <person name="Yang X."/>
            <person name="Yang X."/>
            <person name="Zhou J."/>
            <person name="Guo T."/>
            <person name="Zhao T."/>
            <person name="Huang S."/>
            <person name="Miao D."/>
            <person name="Khan W.U."/>
            <person name="Rao P."/>
            <person name="Ye M."/>
            <person name="Lei B."/>
            <person name="Liao W."/>
            <person name="Wang J."/>
            <person name="Ji L."/>
            <person name="Li Y."/>
            <person name="Guo B."/>
            <person name="Mustafa N.S."/>
            <person name="Li S."/>
            <person name="Yun Q."/>
            <person name="Keller S.R."/>
            <person name="Mao J."/>
            <person name="Zhang R."/>
            <person name="Strauss S.H."/>
        </authorList>
    </citation>
    <scope>NUCLEOTIDE SEQUENCE</scope>
    <source>
        <strain evidence="12">GM15</strain>
        <tissue evidence="12">Leaf</tissue>
    </source>
</reference>
<dbReference type="Proteomes" id="UP000886885">
    <property type="component" value="Chromosome 5D"/>
</dbReference>
<organism evidence="12 13">
    <name type="scientific">Populus tomentosa</name>
    <name type="common">Chinese white poplar</name>
    <dbReference type="NCBI Taxonomy" id="118781"/>
    <lineage>
        <taxon>Eukaryota</taxon>
        <taxon>Viridiplantae</taxon>
        <taxon>Streptophyta</taxon>
        <taxon>Embryophyta</taxon>
        <taxon>Tracheophyta</taxon>
        <taxon>Spermatophyta</taxon>
        <taxon>Magnoliopsida</taxon>
        <taxon>eudicotyledons</taxon>
        <taxon>Gunneridae</taxon>
        <taxon>Pentapetalae</taxon>
        <taxon>rosids</taxon>
        <taxon>fabids</taxon>
        <taxon>Malpighiales</taxon>
        <taxon>Salicaceae</taxon>
        <taxon>Saliceae</taxon>
        <taxon>Populus</taxon>
    </lineage>
</organism>
<dbReference type="GO" id="GO:0005634">
    <property type="term" value="C:nucleus"/>
    <property type="evidence" value="ECO:0007669"/>
    <property type="project" value="TreeGrafter"/>
</dbReference>
<proteinExistence type="inferred from homology"/>
<name>A0A8X8D1B3_POPTO</name>
<dbReference type="GO" id="GO:0005524">
    <property type="term" value="F:ATP binding"/>
    <property type="evidence" value="ECO:0007669"/>
    <property type="project" value="UniProtKB-UniRule"/>
</dbReference>
<feature type="domain" description="Protein kinase" evidence="11">
    <location>
        <begin position="23"/>
        <end position="359"/>
    </location>
</feature>
<dbReference type="Pfam" id="PF00069">
    <property type="entry name" value="Pkinase"/>
    <property type="match status" value="2"/>
</dbReference>
<gene>
    <name evidence="12" type="ORF">POTOM_021341</name>
</gene>
<dbReference type="InterPro" id="IPR000719">
    <property type="entry name" value="Prot_kinase_dom"/>
</dbReference>
<keyword evidence="3" id="KW-0808">Transferase</keyword>
<dbReference type="PROSITE" id="PS00108">
    <property type="entry name" value="PROTEIN_KINASE_ST"/>
    <property type="match status" value="1"/>
</dbReference>
<dbReference type="PANTHER" id="PTHR24343">
    <property type="entry name" value="SERINE/THREONINE KINASE"/>
    <property type="match status" value="1"/>
</dbReference>
<evidence type="ECO:0000313" key="12">
    <source>
        <dbReference type="EMBL" id="KAG6773992.1"/>
    </source>
</evidence>
<accession>A0A8X8D1B3</accession>
<evidence type="ECO:0000256" key="6">
    <source>
        <dbReference type="ARBA" id="ARBA00022840"/>
    </source>
</evidence>
<keyword evidence="5" id="KW-0418">Kinase</keyword>
<dbReference type="InterPro" id="IPR008271">
    <property type="entry name" value="Ser/Thr_kinase_AS"/>
</dbReference>
<evidence type="ECO:0000256" key="4">
    <source>
        <dbReference type="ARBA" id="ARBA00022741"/>
    </source>
</evidence>
<dbReference type="SMART" id="SM00220">
    <property type="entry name" value="S_TKc"/>
    <property type="match status" value="1"/>
</dbReference>
<comment type="similarity">
    <text evidence="10">Belongs to the protein kinase superfamily.</text>
</comment>
<keyword evidence="13" id="KW-1185">Reference proteome</keyword>
<keyword evidence="6 9" id="KW-0067">ATP-binding</keyword>
<dbReference type="EMBL" id="JAAWWB010000010">
    <property type="protein sequence ID" value="KAG6773992.1"/>
    <property type="molecule type" value="Genomic_DNA"/>
</dbReference>
<dbReference type="PROSITE" id="PS50011">
    <property type="entry name" value="PROTEIN_KINASE_DOM"/>
    <property type="match status" value="1"/>
</dbReference>
<dbReference type="GO" id="GO:0004674">
    <property type="term" value="F:protein serine/threonine kinase activity"/>
    <property type="evidence" value="ECO:0007669"/>
    <property type="project" value="UniProtKB-KW"/>
</dbReference>
<evidence type="ECO:0000256" key="9">
    <source>
        <dbReference type="PROSITE-ProRule" id="PRU10141"/>
    </source>
</evidence>
<evidence type="ECO:0000256" key="5">
    <source>
        <dbReference type="ARBA" id="ARBA00022777"/>
    </source>
</evidence>
<comment type="catalytic activity">
    <reaction evidence="8">
        <text>L-seryl-[protein] + ATP = O-phospho-L-seryl-[protein] + ADP + H(+)</text>
        <dbReference type="Rhea" id="RHEA:17989"/>
        <dbReference type="Rhea" id="RHEA-COMP:9863"/>
        <dbReference type="Rhea" id="RHEA-COMP:11604"/>
        <dbReference type="ChEBI" id="CHEBI:15378"/>
        <dbReference type="ChEBI" id="CHEBI:29999"/>
        <dbReference type="ChEBI" id="CHEBI:30616"/>
        <dbReference type="ChEBI" id="CHEBI:83421"/>
        <dbReference type="ChEBI" id="CHEBI:456216"/>
        <dbReference type="EC" id="2.7.11.1"/>
    </reaction>
</comment>
<dbReference type="PANTHER" id="PTHR24343:SF509">
    <property type="entry name" value="SERINE_THREONINE-PROTEIN KINASE SRK2E"/>
    <property type="match status" value="1"/>
</dbReference>
<evidence type="ECO:0000256" key="2">
    <source>
        <dbReference type="ARBA" id="ARBA00022527"/>
    </source>
</evidence>
<evidence type="ECO:0000256" key="1">
    <source>
        <dbReference type="ARBA" id="ARBA00012513"/>
    </source>
</evidence>
<comment type="caution">
    <text evidence="12">The sequence shown here is derived from an EMBL/GenBank/DDBJ whole genome shotgun (WGS) entry which is preliminary data.</text>
</comment>
<dbReference type="EC" id="2.7.11.1" evidence="1"/>
<keyword evidence="2 10" id="KW-0723">Serine/threonine-protein kinase</keyword>